<keyword evidence="1" id="KW-0472">Membrane</keyword>
<dbReference type="AlphaFoldDB" id="A0A3M6QT39"/>
<accession>A0A3M6QT39</accession>
<reference evidence="2 3" key="1">
    <citation type="submission" date="2018-10" db="EMBL/GenBank/DDBJ databases">
        <title>Draft genome of Cortibacter populi DSM10536.</title>
        <authorList>
            <person name="Bernier A.-M."/>
            <person name="Bernard K."/>
        </authorList>
    </citation>
    <scope>NUCLEOTIDE SEQUENCE [LARGE SCALE GENOMIC DNA]</scope>
    <source>
        <strain evidence="2 3">DSM 105136</strain>
    </source>
</reference>
<keyword evidence="2" id="KW-0830">Ubiquinone</keyword>
<proteinExistence type="predicted"/>
<name>A0A3M6QT39_9BURK</name>
<feature type="transmembrane region" description="Helical" evidence="1">
    <location>
        <begin position="6"/>
        <end position="29"/>
    </location>
</feature>
<feature type="transmembrane region" description="Helical" evidence="1">
    <location>
        <begin position="100"/>
        <end position="126"/>
    </location>
</feature>
<sequence length="212" mass="22268">MGVFLQVVLGFPTVIFTALLALVLLYWLVAASGLLELDALDHALLGDGGDGLDAGGLAALLNKVGLGRVPLTIIVSLIVLFGWVASFAMVRLLVPQTGLVLLQFVMGAAVFALALLAGLLATIVVLRPVRALLARVPPEESKVVLGRVGVVRSASATPQQGYASVEDGGAGLVLQVRTIKGELPRGTRVVLIEKLDDRQAWRVVSEEEFTGL</sequence>
<protein>
    <submittedName>
        <fullName evidence="2">Ubiquinone biosynthesis protein UbiH</fullName>
    </submittedName>
</protein>
<evidence type="ECO:0000256" key="1">
    <source>
        <dbReference type="SAM" id="Phobius"/>
    </source>
</evidence>
<evidence type="ECO:0000313" key="3">
    <source>
        <dbReference type="Proteomes" id="UP000278006"/>
    </source>
</evidence>
<gene>
    <name evidence="2" type="ORF">D8I35_10815</name>
</gene>
<keyword evidence="1" id="KW-1133">Transmembrane helix</keyword>
<dbReference type="Proteomes" id="UP000278006">
    <property type="component" value="Unassembled WGS sequence"/>
</dbReference>
<comment type="caution">
    <text evidence="2">The sequence shown here is derived from an EMBL/GenBank/DDBJ whole genome shotgun (WGS) entry which is preliminary data.</text>
</comment>
<feature type="transmembrane region" description="Helical" evidence="1">
    <location>
        <begin position="71"/>
        <end position="94"/>
    </location>
</feature>
<dbReference type="EMBL" id="RDQO01000003">
    <property type="protein sequence ID" value="RMX06021.1"/>
    <property type="molecule type" value="Genomic_DNA"/>
</dbReference>
<dbReference type="OrthoDB" id="8912654at2"/>
<organism evidence="2 3">
    <name type="scientific">Corticibacter populi</name>
    <dbReference type="NCBI Taxonomy" id="1550736"/>
    <lineage>
        <taxon>Bacteria</taxon>
        <taxon>Pseudomonadati</taxon>
        <taxon>Pseudomonadota</taxon>
        <taxon>Betaproteobacteria</taxon>
        <taxon>Burkholderiales</taxon>
        <taxon>Comamonadaceae</taxon>
        <taxon>Corticibacter</taxon>
    </lineage>
</organism>
<evidence type="ECO:0000313" key="2">
    <source>
        <dbReference type="EMBL" id="RMX06021.1"/>
    </source>
</evidence>
<keyword evidence="3" id="KW-1185">Reference proteome</keyword>
<dbReference type="RefSeq" id="WP_122229841.1">
    <property type="nucleotide sequence ID" value="NZ_RDQO01000003.1"/>
</dbReference>
<keyword evidence="1" id="KW-0812">Transmembrane</keyword>